<evidence type="ECO:0008006" key="4">
    <source>
        <dbReference type="Google" id="ProtNLM"/>
    </source>
</evidence>
<evidence type="ECO:0000256" key="1">
    <source>
        <dbReference type="SAM" id="Phobius"/>
    </source>
</evidence>
<keyword evidence="1" id="KW-0812">Transmembrane</keyword>
<feature type="transmembrane region" description="Helical" evidence="1">
    <location>
        <begin position="175"/>
        <end position="204"/>
    </location>
</feature>
<sequence>MDKQSLQQSMYDIHETSSAPKIALVGSVALWVVLSWWLLLDGGLTQLGAHLGHMWLASSLLRRDCLLAAFSIYCLRLYFTTFVFLKRGVTWSGAITVSLWVLFIFVTMCIGGGIHAAPFGTAAILGILLFLFGSWINSWSEYQRHVWKRDPDNKGKLYTQGLFRISMHPNYLGDVILFSGMSLITGAWFTAAIPVIMLAGFVFANIPMLDSHLHDHYGAAFDDYAKRTSKLIPFIY</sequence>
<keyword evidence="1" id="KW-0472">Membrane</keyword>
<dbReference type="AlphaFoldDB" id="A0A917H827"/>
<keyword evidence="3" id="KW-1185">Reference proteome</keyword>
<gene>
    <name evidence="2" type="ORF">GCM10011585_10460</name>
</gene>
<reference evidence="2" key="2">
    <citation type="submission" date="2020-09" db="EMBL/GenBank/DDBJ databases">
        <authorList>
            <person name="Sun Q."/>
            <person name="Zhou Y."/>
        </authorList>
    </citation>
    <scope>NUCLEOTIDE SEQUENCE</scope>
    <source>
        <strain evidence="2">CGMCC 1.12997</strain>
    </source>
</reference>
<dbReference type="Proteomes" id="UP000647241">
    <property type="component" value="Unassembled WGS sequence"/>
</dbReference>
<proteinExistence type="predicted"/>
<dbReference type="EMBL" id="BMGT01000001">
    <property type="protein sequence ID" value="GGG70233.1"/>
    <property type="molecule type" value="Genomic_DNA"/>
</dbReference>
<feature type="transmembrane region" description="Helical" evidence="1">
    <location>
        <begin position="91"/>
        <end position="114"/>
    </location>
</feature>
<dbReference type="PANTHER" id="PTHR32251">
    <property type="entry name" value="3-OXO-5-ALPHA-STEROID 4-DEHYDROGENASE"/>
    <property type="match status" value="1"/>
</dbReference>
<feature type="transmembrane region" description="Helical" evidence="1">
    <location>
        <begin position="120"/>
        <end position="139"/>
    </location>
</feature>
<evidence type="ECO:0000313" key="2">
    <source>
        <dbReference type="EMBL" id="GGG70233.1"/>
    </source>
</evidence>
<name>A0A917H827_9BACT</name>
<comment type="caution">
    <text evidence="2">The sequence shown here is derived from an EMBL/GenBank/DDBJ whole genome shotgun (WGS) entry which is preliminary data.</text>
</comment>
<accession>A0A917H827</accession>
<dbReference type="PROSITE" id="PS50244">
    <property type="entry name" value="S5A_REDUCTASE"/>
    <property type="match status" value="1"/>
</dbReference>
<feature type="transmembrane region" description="Helical" evidence="1">
    <location>
        <begin position="60"/>
        <end position="79"/>
    </location>
</feature>
<organism evidence="2 3">
    <name type="scientific">Edaphobacter dinghuensis</name>
    <dbReference type="NCBI Taxonomy" id="1560005"/>
    <lineage>
        <taxon>Bacteria</taxon>
        <taxon>Pseudomonadati</taxon>
        <taxon>Acidobacteriota</taxon>
        <taxon>Terriglobia</taxon>
        <taxon>Terriglobales</taxon>
        <taxon>Acidobacteriaceae</taxon>
        <taxon>Edaphobacter</taxon>
    </lineage>
</organism>
<protein>
    <recommendedName>
        <fullName evidence="4">Steroid 5-alpha reductase family enzyme</fullName>
    </recommendedName>
</protein>
<dbReference type="RefSeq" id="WP_188553035.1">
    <property type="nucleotide sequence ID" value="NZ_BMGT01000001.1"/>
</dbReference>
<keyword evidence="1" id="KW-1133">Transmembrane helix</keyword>
<reference evidence="2" key="1">
    <citation type="journal article" date="2014" name="Int. J. Syst. Evol. Microbiol.">
        <title>Complete genome sequence of Corynebacterium casei LMG S-19264T (=DSM 44701T), isolated from a smear-ripened cheese.</title>
        <authorList>
            <consortium name="US DOE Joint Genome Institute (JGI-PGF)"/>
            <person name="Walter F."/>
            <person name="Albersmeier A."/>
            <person name="Kalinowski J."/>
            <person name="Ruckert C."/>
        </authorList>
    </citation>
    <scope>NUCLEOTIDE SEQUENCE</scope>
    <source>
        <strain evidence="2">CGMCC 1.12997</strain>
    </source>
</reference>
<feature type="transmembrane region" description="Helical" evidence="1">
    <location>
        <begin position="21"/>
        <end position="40"/>
    </location>
</feature>
<dbReference type="PANTHER" id="PTHR32251:SF17">
    <property type="entry name" value="STEROID 5-ALPHA REDUCTASE C-TERMINAL DOMAIN-CONTAINING PROTEIN"/>
    <property type="match status" value="1"/>
</dbReference>
<dbReference type="Pfam" id="PF06966">
    <property type="entry name" value="DUF1295"/>
    <property type="match status" value="1"/>
</dbReference>
<dbReference type="InterPro" id="IPR010721">
    <property type="entry name" value="UstE-like"/>
</dbReference>
<evidence type="ECO:0000313" key="3">
    <source>
        <dbReference type="Proteomes" id="UP000647241"/>
    </source>
</evidence>
<dbReference type="GO" id="GO:0016020">
    <property type="term" value="C:membrane"/>
    <property type="evidence" value="ECO:0007669"/>
    <property type="project" value="TreeGrafter"/>
</dbReference>
<dbReference type="Gene3D" id="1.20.120.1630">
    <property type="match status" value="1"/>
</dbReference>